<sequence length="621" mass="71175">MILYSSNVTGFKKDIKSFQIVDKIENSFVDCFGKNPSPSEKRSWNNSMQFMSQIVDGSNVADDCGVLIEYNIPTSSKRVDFILSGQNKEEEDNFVIIELKQWDSAEPTEKEDIVKTFVGQAVREAAHPSYQAWSYQQMIHDMNTAVYEGNIKSHSCSYLHNYKEKNPEPLKLPQYAECIRQAPVFLRDDYKMLEDFLYCHVGRGKGMEILYRIENGKIKPSKKLIDHVSGLFRGNSEFILIDEQKVAFETIVNVAKKDDNKKRTIIVTGGPGTGKSVISMNALGELLKNEMNVQFVAPNAAFRNVLLEMLTQQIPKNKNRIRNLFSGSAKFYNTQENVFDVLIVDEAHRLKKAGAYQYQGENQIEDIIKASRINVFFVDDSQQIRPEDIGSVQAIREIAQKYNSEIEEIELKAQFRCSGAEGFMNWLTTVLQIEDTANFDGWDKAAFEFKIADNPNDLLEMVKAKNYEGYKARMLAGYAWKWSSEKEGNKNGEIEDVIISECDFKMPWNSRSTTTWAIDENGVNQIGCVHTSQGLEFDYVGIIVGNDLKFNPETKEIYASYNDYKDMVGKKGLKEKPLELTRLVSNVYKILMSRGMKGCYVYCRDSELQEYLKERLERTRE</sequence>
<accession>A0AA96ZVW2</accession>
<reference evidence="2 3" key="1">
    <citation type="submission" date="2023-07" db="EMBL/GenBank/DDBJ databases">
        <title>Closed genome sequence of Methanosarcinaceae archaeon Am2.</title>
        <authorList>
            <person name="Poehlein A."/>
            <person name="Protasov E."/>
            <person name="Platt K."/>
            <person name="Reeh H."/>
            <person name="Daniel R."/>
            <person name="Brune A."/>
        </authorList>
    </citation>
    <scope>NUCLEOTIDE SEQUENCE [LARGE SCALE GENOMIC DNA]</scope>
    <source>
        <strain evidence="2 3">Am2</strain>
    </source>
</reference>
<name>A0AA96ZVW2_9EURY</name>
<gene>
    <name evidence="2" type="ORF">MsAm2_09300</name>
</gene>
<keyword evidence="3" id="KW-1185">Reference proteome</keyword>
<evidence type="ECO:0000259" key="1">
    <source>
        <dbReference type="SMART" id="SM00382"/>
    </source>
</evidence>
<dbReference type="EMBL" id="CP131061">
    <property type="protein sequence ID" value="WNY27139.1"/>
    <property type="molecule type" value="Genomic_DNA"/>
</dbReference>
<dbReference type="InterPro" id="IPR018647">
    <property type="entry name" value="SLFN_3-like_DNA/RNA_helicase"/>
</dbReference>
<dbReference type="Pfam" id="PF09848">
    <property type="entry name" value="SLFN-g3_helicase"/>
    <property type="match status" value="1"/>
</dbReference>
<proteinExistence type="predicted"/>
<dbReference type="InterPro" id="IPR003593">
    <property type="entry name" value="AAA+_ATPase"/>
</dbReference>
<dbReference type="AlphaFoldDB" id="A0AA96ZVW2"/>
<dbReference type="InterPro" id="IPR027417">
    <property type="entry name" value="P-loop_NTPase"/>
</dbReference>
<evidence type="ECO:0000313" key="2">
    <source>
        <dbReference type="EMBL" id="WNY27139.1"/>
    </source>
</evidence>
<feature type="domain" description="AAA+ ATPase" evidence="1">
    <location>
        <begin position="261"/>
        <end position="405"/>
    </location>
</feature>
<organism evidence="2 3">
    <name type="scientific">Methanolapillus ohkumae</name>
    <dbReference type="NCBI Taxonomy" id="3028298"/>
    <lineage>
        <taxon>Archaea</taxon>
        <taxon>Methanobacteriati</taxon>
        <taxon>Methanobacteriota</taxon>
        <taxon>Stenosarchaea group</taxon>
        <taxon>Methanomicrobia</taxon>
        <taxon>Methanosarcinales</taxon>
        <taxon>Methanosarcinaceae</taxon>
        <taxon>Methanolapillus</taxon>
    </lineage>
</organism>
<protein>
    <recommendedName>
        <fullName evidence="1">AAA+ ATPase domain-containing protein</fullName>
    </recommendedName>
</protein>
<dbReference type="Proteomes" id="UP001304970">
    <property type="component" value="Chromosome"/>
</dbReference>
<dbReference type="SMART" id="SM00382">
    <property type="entry name" value="AAA"/>
    <property type="match status" value="1"/>
</dbReference>
<evidence type="ECO:0000313" key="3">
    <source>
        <dbReference type="Proteomes" id="UP001304970"/>
    </source>
</evidence>
<dbReference type="RefSeq" id="WP_338097119.1">
    <property type="nucleotide sequence ID" value="NZ_CP131061.1"/>
</dbReference>
<dbReference type="Gene3D" id="3.40.50.300">
    <property type="entry name" value="P-loop containing nucleotide triphosphate hydrolases"/>
    <property type="match status" value="1"/>
</dbReference>
<dbReference type="SUPFAM" id="SSF52540">
    <property type="entry name" value="P-loop containing nucleoside triphosphate hydrolases"/>
    <property type="match status" value="1"/>
</dbReference>
<dbReference type="GeneID" id="89228349"/>